<organism evidence="1 2">
    <name type="scientific">Priestia megaterium (strain ATCC 14581 / DSM 32 / CCUG 1817 / JCM 2506 / NBRC 15308 / NCIMB 9376 / NCTC 10342 / NRRL B-14308 / VKM B-512 / Ford 19)</name>
    <name type="common">Bacillus megaterium</name>
    <dbReference type="NCBI Taxonomy" id="1348623"/>
    <lineage>
        <taxon>Bacteria</taxon>
        <taxon>Bacillati</taxon>
        <taxon>Bacillota</taxon>
        <taxon>Bacilli</taxon>
        <taxon>Bacillales</taxon>
        <taxon>Bacillaceae</taxon>
        <taxon>Priestia</taxon>
    </lineage>
</organism>
<dbReference type="InterPro" id="IPR025916">
    <property type="entry name" value="YdjO"/>
</dbReference>
<evidence type="ECO:0000313" key="1">
    <source>
        <dbReference type="EMBL" id="AJI23057.1"/>
    </source>
</evidence>
<dbReference type="Proteomes" id="UP000031829">
    <property type="component" value="Chromosome"/>
</dbReference>
<dbReference type="AlphaFoldDB" id="A0A0B6APM1"/>
<dbReference type="HOGENOM" id="CLU_197449_0_0_9"/>
<gene>
    <name evidence="1" type="ORF">BG04_4106</name>
</gene>
<dbReference type="GeneID" id="93642131"/>
<dbReference type="KEGG" id="bmeg:BG04_4106"/>
<dbReference type="Pfam" id="PF14169">
    <property type="entry name" value="YdjO"/>
    <property type="match status" value="1"/>
</dbReference>
<name>A0A0B6APM1_PRIM2</name>
<protein>
    <submittedName>
        <fullName evidence="1">Cold-inducible YdjO family protein</fullName>
    </submittedName>
</protein>
<accession>A0A0B6APM1</accession>
<dbReference type="EMBL" id="CP009920">
    <property type="protein sequence ID" value="AJI23057.1"/>
    <property type="molecule type" value="Genomic_DNA"/>
</dbReference>
<reference evidence="1 2" key="1">
    <citation type="journal article" date="2015" name="Genome Announc.">
        <title>Complete genome sequences for 35 biothreat assay-relevant bacillus species.</title>
        <authorList>
            <person name="Johnson S.L."/>
            <person name="Daligault H.E."/>
            <person name="Davenport K.W."/>
            <person name="Jaissle J."/>
            <person name="Frey K.G."/>
            <person name="Ladner J.T."/>
            <person name="Broomall S.M."/>
            <person name="Bishop-Lilly K.A."/>
            <person name="Bruce D.C."/>
            <person name="Gibbons H.S."/>
            <person name="Coyne S.R."/>
            <person name="Lo C.C."/>
            <person name="Meincke L."/>
            <person name="Munk A.C."/>
            <person name="Koroleva G.I."/>
            <person name="Rosenzweig C.N."/>
            <person name="Palacios G.F."/>
            <person name="Redden C.L."/>
            <person name="Minogue T.D."/>
            <person name="Chain P.S."/>
        </authorList>
    </citation>
    <scope>NUCLEOTIDE SEQUENCE [LARGE SCALE GENOMIC DNA]</scope>
    <source>
        <strain evidence="2">ATCC 14581 / DSM 32 / JCM 2506 / NBRC 15308 / NCIMB 9376 / NCTC 10342 / NRRL B-14308 / VKM B-512</strain>
    </source>
</reference>
<evidence type="ECO:0000313" key="2">
    <source>
        <dbReference type="Proteomes" id="UP000031829"/>
    </source>
</evidence>
<dbReference type="RefSeq" id="WP_016763693.1">
    <property type="nucleotide sequence ID" value="NZ_BCVB01000026.1"/>
</dbReference>
<proteinExistence type="predicted"/>
<sequence>MYYYGKRNQEPLAQEQTEVWECTVEDCKGWMRKDFSYDNHQKCPLCGNHMEAGERLINKIPLNPHRR</sequence>